<organism evidence="1 2">
    <name type="scientific">Vibrio aestuarianus</name>
    <dbReference type="NCBI Taxonomy" id="28171"/>
    <lineage>
        <taxon>Bacteria</taxon>
        <taxon>Pseudomonadati</taxon>
        <taxon>Pseudomonadota</taxon>
        <taxon>Gammaproteobacteria</taxon>
        <taxon>Vibrionales</taxon>
        <taxon>Vibrionaceae</taxon>
        <taxon>Vibrio</taxon>
    </lineage>
</organism>
<comment type="caution">
    <text evidence="1">The sequence shown here is derived from an EMBL/GenBank/DDBJ whole genome shotgun (WGS) entry which is preliminary data.</text>
</comment>
<sequence>MSKRVNFSRHIEVQWLDSVAVWVAKGKQKKELDEQIDLMLEPSVTCKVNRGKTRNQLTKLWSPKSDDVTGSFTQFAIEAVLGSEHPNFVLHWGMLIAKNNFFADVVRFIGRREKHSEVFTYAQVQNNIVELYGDTETVKRGLRSVLKTLIDFKVLERQTNRTYKAHKLEHKVESKYKSWLLQSLMYNQRYRSRSLADMLDDLIWFPFILSVSVNELETTWFDLHQQGNDLVLFKK</sequence>
<proteinExistence type="predicted"/>
<protein>
    <submittedName>
        <fullName evidence="1">Uncharacterized protein</fullName>
    </submittedName>
</protein>
<dbReference type="RefSeq" id="WP_274676094.1">
    <property type="nucleotide sequence ID" value="NZ_JAKNAX010000029.1"/>
</dbReference>
<gene>
    <name evidence="1" type="ORF">L9X51_11515</name>
</gene>
<evidence type="ECO:0000313" key="2">
    <source>
        <dbReference type="Proteomes" id="UP001140978"/>
    </source>
</evidence>
<dbReference type="EMBL" id="JAKNAX010000029">
    <property type="protein sequence ID" value="MDE1347056.1"/>
    <property type="molecule type" value="Genomic_DNA"/>
</dbReference>
<reference evidence="1" key="1">
    <citation type="submission" date="2022-02" db="EMBL/GenBank/DDBJ databases">
        <title>Emergence and expansion in Europe of a Vibrio aestuarianus clonal complex pathogenic for oysters.</title>
        <authorList>
            <person name="Mesnil A."/>
            <person name="Travers M.-A."/>
        </authorList>
    </citation>
    <scope>NUCLEOTIDE SEQUENCE</scope>
    <source>
        <strain evidence="1">19_064_15T1</strain>
    </source>
</reference>
<accession>A0A9X4J0J2</accession>
<evidence type="ECO:0000313" key="1">
    <source>
        <dbReference type="EMBL" id="MDE1347056.1"/>
    </source>
</evidence>
<dbReference type="Proteomes" id="UP001140978">
    <property type="component" value="Unassembled WGS sequence"/>
</dbReference>
<name>A0A9X4J0J2_9VIBR</name>
<dbReference type="AlphaFoldDB" id="A0A9X4J0J2"/>